<dbReference type="NCBIfam" id="NF008276">
    <property type="entry name" value="PRK11054.1"/>
    <property type="match status" value="1"/>
</dbReference>
<dbReference type="InterPro" id="IPR027417">
    <property type="entry name" value="P-loop_NTPase"/>
</dbReference>
<evidence type="ECO:0000259" key="11">
    <source>
        <dbReference type="PROSITE" id="PS51198"/>
    </source>
</evidence>
<dbReference type="FunFam" id="3.40.50.300:FF:000975">
    <property type="entry name" value="DNA helicase"/>
    <property type="match status" value="1"/>
</dbReference>
<dbReference type="InterPro" id="IPR013986">
    <property type="entry name" value="DExx_box_DNA_helicase_dom_sf"/>
</dbReference>
<evidence type="ECO:0000256" key="6">
    <source>
        <dbReference type="ARBA" id="ARBA00023235"/>
    </source>
</evidence>
<sequence length="701" mass="81122">MVYHIHILIKEHKTMQLSANKPAQFLIQDEYNQVELDQQRLIISSAVSEERIPFTVWNGKVRVKRGLFWGALQFFAHEDEGVQQSWLVQGLPWPECRQFAHTAVAAYQQWHNRQCVQLSQYLPRWEQELNRLKRLPSFLPHSLLDVWALQVEADFATMDMKLAEARQRLPDAIAQLSPWLTDRSASLAQRNQHWLELERQNWEVLFSQVESSPLNLSQQQAVLLNDDHNLILAGAGSGKTSVLTARVAYLLQSHLAQAHEILLVAFGRDASKEMEQRLDSKIGMAAERVRVNTFHQLGLKILNEVEGREAIISPVALDSNLKLAWCIDWLKKHWMTPTNFKRWQKHLSKWPIAYLAGDDELGSHVENPKLIAWLEKQLEQLAMLGLGKKELQQRLIDHPDYSRLNSELSLCWPCYQAWLQMLKEQNQIDFNMMISRATEYVEKGKFKSNWKFIMIDEYQDISPQRLALIQSLCEQQPGACNLFAVGDDWQSIYQFAGSDVDLTTGFSERFPHSTVHYLDRTYRFNDQLGAVANQFIQANPNQLPKTLNSFKQQKQKSVFIAPSNNIEKILDQLNRQANRTQSVLLLGRNHYHKPERLNDWKKHYRSLNIEFMTCHASKGKEADFVIVLGVDEGQFPARVKALHIDSALSQSNDDFPYAEERRLFYVAMTRAKEKVWITHSGSGSVFVRELLSGDYPVVKQK</sequence>
<dbReference type="AlphaFoldDB" id="A0A223N2C2"/>
<evidence type="ECO:0000256" key="10">
    <source>
        <dbReference type="PROSITE-ProRule" id="PRU00560"/>
    </source>
</evidence>
<dbReference type="GO" id="GO:0000725">
    <property type="term" value="P:recombinational repair"/>
    <property type="evidence" value="ECO:0007669"/>
    <property type="project" value="TreeGrafter"/>
</dbReference>
<evidence type="ECO:0000256" key="4">
    <source>
        <dbReference type="ARBA" id="ARBA00022806"/>
    </source>
</evidence>
<dbReference type="Gene3D" id="1.10.10.160">
    <property type="match status" value="1"/>
</dbReference>
<dbReference type="Proteomes" id="UP000215148">
    <property type="component" value="Chromosome 2"/>
</dbReference>
<dbReference type="GO" id="GO:0043138">
    <property type="term" value="F:3'-5' DNA helicase activity"/>
    <property type="evidence" value="ECO:0007669"/>
    <property type="project" value="UniProtKB-EC"/>
</dbReference>
<evidence type="ECO:0000313" key="13">
    <source>
        <dbReference type="Proteomes" id="UP000215148"/>
    </source>
</evidence>
<dbReference type="SUPFAM" id="SSF52540">
    <property type="entry name" value="P-loop containing nucleoside triphosphate hydrolases"/>
    <property type="match status" value="1"/>
</dbReference>
<feature type="binding site" evidence="10">
    <location>
        <begin position="233"/>
        <end position="240"/>
    </location>
    <ligand>
        <name>ATP</name>
        <dbReference type="ChEBI" id="CHEBI:30616"/>
    </ligand>
</feature>
<evidence type="ECO:0000256" key="3">
    <source>
        <dbReference type="ARBA" id="ARBA00022801"/>
    </source>
</evidence>
<protein>
    <recommendedName>
        <fullName evidence="8">DNA 3'-5' helicase</fullName>
        <ecNumber evidence="8">5.6.2.4</ecNumber>
    </recommendedName>
</protein>
<evidence type="ECO:0000256" key="8">
    <source>
        <dbReference type="ARBA" id="ARBA00034808"/>
    </source>
</evidence>
<dbReference type="CDD" id="cd17932">
    <property type="entry name" value="DEXQc_UvrD"/>
    <property type="match status" value="1"/>
</dbReference>
<accession>A0A223N2C2</accession>
<dbReference type="PROSITE" id="PS51198">
    <property type="entry name" value="UVRD_HELICASE_ATP_BIND"/>
    <property type="match status" value="1"/>
</dbReference>
<dbReference type="KEGG" id="vqi:CCZ37_15185"/>
<evidence type="ECO:0000256" key="2">
    <source>
        <dbReference type="ARBA" id="ARBA00022741"/>
    </source>
</evidence>
<keyword evidence="13" id="KW-1185">Reference proteome</keyword>
<dbReference type="PANTHER" id="PTHR11070:SF63">
    <property type="entry name" value="DNA HELICASE IV"/>
    <property type="match status" value="1"/>
</dbReference>
<dbReference type="PANTHER" id="PTHR11070">
    <property type="entry name" value="UVRD / RECB / PCRA DNA HELICASE FAMILY MEMBER"/>
    <property type="match status" value="1"/>
</dbReference>
<evidence type="ECO:0000256" key="7">
    <source>
        <dbReference type="ARBA" id="ARBA00034617"/>
    </source>
</evidence>
<name>A0A223N2C2_9VIBR</name>
<keyword evidence="4 10" id="KW-0347">Helicase</keyword>
<dbReference type="EMBL" id="CP022742">
    <property type="protein sequence ID" value="ASU23919.1"/>
    <property type="molecule type" value="Genomic_DNA"/>
</dbReference>
<dbReference type="InterPro" id="IPR000212">
    <property type="entry name" value="DNA_helicase_UvrD/REP"/>
</dbReference>
<dbReference type="Pfam" id="PF00580">
    <property type="entry name" value="UvrD-helicase"/>
    <property type="match status" value="1"/>
</dbReference>
<feature type="domain" description="UvrD-like helicase ATP-binding" evidence="11">
    <location>
        <begin position="212"/>
        <end position="525"/>
    </location>
</feature>
<comment type="similarity">
    <text evidence="1">Belongs to the helicase family. UvrD subfamily.</text>
</comment>
<keyword evidence="6" id="KW-0413">Isomerase</keyword>
<evidence type="ECO:0000256" key="1">
    <source>
        <dbReference type="ARBA" id="ARBA00009922"/>
    </source>
</evidence>
<keyword evidence="5 10" id="KW-0067">ATP-binding</keyword>
<proteinExistence type="inferred from homology"/>
<dbReference type="Pfam" id="PF13361">
    <property type="entry name" value="UvrD_C"/>
    <property type="match status" value="1"/>
</dbReference>
<organism evidence="12 13">
    <name type="scientific">Vibrio qinghaiensis</name>
    <dbReference type="NCBI Taxonomy" id="2025808"/>
    <lineage>
        <taxon>Bacteria</taxon>
        <taxon>Pseudomonadati</taxon>
        <taxon>Pseudomonadota</taxon>
        <taxon>Gammaproteobacteria</taxon>
        <taxon>Vibrionales</taxon>
        <taxon>Vibrionaceae</taxon>
        <taxon>Vibrio</taxon>
    </lineage>
</organism>
<dbReference type="GO" id="GO:0003677">
    <property type="term" value="F:DNA binding"/>
    <property type="evidence" value="ECO:0007669"/>
    <property type="project" value="InterPro"/>
</dbReference>
<reference evidence="12 13" key="1">
    <citation type="submission" date="2017-08" db="EMBL/GenBank/DDBJ databases">
        <title>The Vibrio qinghaiensis sp.-Q67 is a luminous bacteria isolated firstly from Qinghai lake, Qinghai province, China, which has been proved to be very sensitive to detect environmental and food pollutants. Therefore, complete genome analysis of V. qinghaiensis sp.-Q67 highlights the potential application of this strain on detection of hazards in the contaminated environments.</title>
        <authorList>
            <person name="Gong L."/>
        </authorList>
    </citation>
    <scope>NUCLEOTIDE SEQUENCE [LARGE SCALE GENOMIC DNA]</scope>
    <source>
        <strain evidence="12 13">Q67</strain>
    </source>
</reference>
<keyword evidence="3 10" id="KW-0378">Hydrolase</keyword>
<dbReference type="InterPro" id="IPR014016">
    <property type="entry name" value="UvrD-like_ATP-bd"/>
</dbReference>
<dbReference type="Gene3D" id="3.40.50.300">
    <property type="entry name" value="P-loop containing nucleotide triphosphate hydrolases"/>
    <property type="match status" value="2"/>
</dbReference>
<dbReference type="EC" id="5.6.2.4" evidence="8"/>
<comment type="catalytic activity">
    <reaction evidence="7">
        <text>Couples ATP hydrolysis with the unwinding of duplex DNA by translocating in the 3'-5' direction.</text>
        <dbReference type="EC" id="5.6.2.4"/>
    </reaction>
</comment>
<dbReference type="InterPro" id="IPR022161">
    <property type="entry name" value="Helicase_IV_N"/>
</dbReference>
<gene>
    <name evidence="12" type="ORF">CCZ37_15185</name>
</gene>
<dbReference type="CDD" id="cd18807">
    <property type="entry name" value="SF1_C_UvrD"/>
    <property type="match status" value="1"/>
</dbReference>
<dbReference type="InterPro" id="IPR014017">
    <property type="entry name" value="DNA_helicase_UvrD-like_C"/>
</dbReference>
<evidence type="ECO:0000256" key="5">
    <source>
        <dbReference type="ARBA" id="ARBA00022840"/>
    </source>
</evidence>
<dbReference type="Pfam" id="PF12462">
    <property type="entry name" value="Helicase_IV_N"/>
    <property type="match status" value="1"/>
</dbReference>
<keyword evidence="2 10" id="KW-0547">Nucleotide-binding</keyword>
<comment type="catalytic activity">
    <reaction evidence="9">
        <text>ATP + H2O = ADP + phosphate + H(+)</text>
        <dbReference type="Rhea" id="RHEA:13065"/>
        <dbReference type="ChEBI" id="CHEBI:15377"/>
        <dbReference type="ChEBI" id="CHEBI:15378"/>
        <dbReference type="ChEBI" id="CHEBI:30616"/>
        <dbReference type="ChEBI" id="CHEBI:43474"/>
        <dbReference type="ChEBI" id="CHEBI:456216"/>
        <dbReference type="EC" id="5.6.2.4"/>
    </reaction>
</comment>
<dbReference type="GO" id="GO:0016887">
    <property type="term" value="F:ATP hydrolysis activity"/>
    <property type="evidence" value="ECO:0007669"/>
    <property type="project" value="RHEA"/>
</dbReference>
<evidence type="ECO:0000313" key="12">
    <source>
        <dbReference type="EMBL" id="ASU23919.1"/>
    </source>
</evidence>
<dbReference type="GO" id="GO:0005829">
    <property type="term" value="C:cytosol"/>
    <property type="evidence" value="ECO:0007669"/>
    <property type="project" value="TreeGrafter"/>
</dbReference>
<evidence type="ECO:0000256" key="9">
    <source>
        <dbReference type="ARBA" id="ARBA00048988"/>
    </source>
</evidence>
<dbReference type="GO" id="GO:0005524">
    <property type="term" value="F:ATP binding"/>
    <property type="evidence" value="ECO:0007669"/>
    <property type="project" value="UniProtKB-UniRule"/>
</dbReference>